<keyword evidence="4 15" id="KW-0479">Metal-binding</keyword>
<dbReference type="Pfam" id="PF01149">
    <property type="entry name" value="Fapy_DNA_glyco"/>
    <property type="match status" value="1"/>
</dbReference>
<keyword evidence="19" id="KW-1185">Reference proteome</keyword>
<dbReference type="Pfam" id="PF06831">
    <property type="entry name" value="H2TH"/>
    <property type="match status" value="1"/>
</dbReference>
<comment type="caution">
    <text evidence="18">The sequence shown here is derived from an EMBL/GenBank/DDBJ whole genome shotgun (WGS) entry which is preliminary data.</text>
</comment>
<evidence type="ECO:0000256" key="2">
    <source>
        <dbReference type="ARBA" id="ARBA00009409"/>
    </source>
</evidence>
<dbReference type="Gene3D" id="1.10.8.50">
    <property type="match status" value="1"/>
</dbReference>
<evidence type="ECO:0000256" key="15">
    <source>
        <dbReference type="HAMAP-Rule" id="MF_00103"/>
    </source>
</evidence>
<evidence type="ECO:0000256" key="10">
    <source>
        <dbReference type="ARBA" id="ARBA00023204"/>
    </source>
</evidence>
<feature type="active site" description="Proton donor; for delta-elimination activity" evidence="15">
    <location>
        <position position="263"/>
    </location>
</feature>
<evidence type="ECO:0000313" key="19">
    <source>
        <dbReference type="Proteomes" id="UP000254134"/>
    </source>
</evidence>
<dbReference type="GO" id="GO:0008270">
    <property type="term" value="F:zinc ion binding"/>
    <property type="evidence" value="ECO:0007669"/>
    <property type="project" value="UniProtKB-UniRule"/>
</dbReference>
<evidence type="ECO:0000259" key="17">
    <source>
        <dbReference type="PROSITE" id="PS51068"/>
    </source>
</evidence>
<feature type="domain" description="FPG-type" evidence="16">
    <location>
        <begin position="239"/>
        <end position="273"/>
    </location>
</feature>
<comment type="cofactor">
    <cofactor evidence="15">
        <name>Zn(2+)</name>
        <dbReference type="ChEBI" id="CHEBI:29105"/>
    </cofactor>
    <text evidence="15">Binds 1 zinc ion per subunit.</text>
</comment>
<dbReference type="Proteomes" id="UP000254134">
    <property type="component" value="Unassembled WGS sequence"/>
</dbReference>
<keyword evidence="6 15" id="KW-0863">Zinc-finger</keyword>
<dbReference type="CDD" id="cd08966">
    <property type="entry name" value="EcFpg-like_N"/>
    <property type="match status" value="1"/>
</dbReference>
<feature type="domain" description="Formamidopyrimidine-DNA glycosylase catalytic" evidence="17">
    <location>
        <begin position="2"/>
        <end position="116"/>
    </location>
</feature>
<dbReference type="InterPro" id="IPR020629">
    <property type="entry name" value="FPG_Glyclase"/>
</dbReference>
<dbReference type="SUPFAM" id="SSF46946">
    <property type="entry name" value="S13-like H2TH domain"/>
    <property type="match status" value="1"/>
</dbReference>
<keyword evidence="12 15" id="KW-0511">Multifunctional enzyme</keyword>
<dbReference type="EC" id="3.2.2.23" evidence="15"/>
<dbReference type="InterPro" id="IPR010979">
    <property type="entry name" value="Ribosomal_uS13-like_H2TH"/>
</dbReference>
<dbReference type="InterPro" id="IPR000214">
    <property type="entry name" value="Znf_DNA_glyclase/AP_lyase"/>
</dbReference>
<feature type="active site" description="Proton donor; for beta-elimination activity" evidence="15">
    <location>
        <position position="59"/>
    </location>
</feature>
<dbReference type="GO" id="GO:0006979">
    <property type="term" value="P:response to oxidative stress"/>
    <property type="evidence" value="ECO:0007669"/>
    <property type="project" value="UniProtKB-ARBA"/>
</dbReference>
<dbReference type="HAMAP" id="MF_00103">
    <property type="entry name" value="Fapy_DNA_glycosyl"/>
    <property type="match status" value="1"/>
</dbReference>
<comment type="subunit">
    <text evidence="3 15">Monomer.</text>
</comment>
<sequence>MPELPEVETVRRGIAPVLEGARIERADILDARLVRPFDPGIVAGELAGERVRAVDRRGKYLLVRFESGRVLLMHLRMTGSLRHAARGALAADRATRAVLRMDNGSDVAFRDVRRFGTWELLEPQEVRPTLAERLGPEPLGAFSAARLGRRLEGRRAPLKSALLDQRTVAGLGNIYVDEALWHSRLHPLRSAGGLDGDELRRLHRALRRVLRLGIARQGSTLRDYTAPDGSYGSMQDEFRAYGRAGQPCDRCRAVLERIVVGGRGTTFCPRCQALTRASGPS</sequence>
<dbReference type="GO" id="GO:0140078">
    <property type="term" value="F:class I DNA-(apurinic or apyrimidinic site) endonuclease activity"/>
    <property type="evidence" value="ECO:0007669"/>
    <property type="project" value="UniProtKB-EC"/>
</dbReference>
<dbReference type="SMART" id="SM01232">
    <property type="entry name" value="H2TH"/>
    <property type="match status" value="1"/>
</dbReference>
<dbReference type="PROSITE" id="PS51068">
    <property type="entry name" value="FPG_CAT"/>
    <property type="match status" value="1"/>
</dbReference>
<evidence type="ECO:0000256" key="12">
    <source>
        <dbReference type="ARBA" id="ARBA00023268"/>
    </source>
</evidence>
<dbReference type="AlphaFoldDB" id="A0A7M2YY45"/>
<feature type="binding site" evidence="15">
    <location>
        <position position="154"/>
    </location>
    <ligand>
        <name>DNA</name>
        <dbReference type="ChEBI" id="CHEBI:16991"/>
    </ligand>
</feature>
<keyword evidence="5 15" id="KW-0227">DNA damage</keyword>
<dbReference type="FunFam" id="1.10.8.50:FF:000003">
    <property type="entry name" value="Formamidopyrimidine-DNA glycosylase"/>
    <property type="match status" value="1"/>
</dbReference>
<dbReference type="GO" id="GO:0003684">
    <property type="term" value="F:damaged DNA binding"/>
    <property type="evidence" value="ECO:0007669"/>
    <property type="project" value="InterPro"/>
</dbReference>
<evidence type="ECO:0000256" key="13">
    <source>
        <dbReference type="ARBA" id="ARBA00023295"/>
    </source>
</evidence>
<evidence type="ECO:0000256" key="7">
    <source>
        <dbReference type="ARBA" id="ARBA00022801"/>
    </source>
</evidence>
<keyword evidence="13 15" id="KW-0326">Glycosidase</keyword>
<dbReference type="NCBIfam" id="NF002211">
    <property type="entry name" value="PRK01103.1"/>
    <property type="match status" value="1"/>
</dbReference>
<dbReference type="SMART" id="SM00898">
    <property type="entry name" value="Fapy_DNA_glyco"/>
    <property type="match status" value="1"/>
</dbReference>
<proteinExistence type="inferred from homology"/>
<dbReference type="InterPro" id="IPR015886">
    <property type="entry name" value="H2TH_FPG"/>
</dbReference>
<comment type="function">
    <text evidence="15">Involved in base excision repair of DNA damaged by oxidation or by mutagenic agents. Acts as DNA glycosylase that recognizes and removes damaged bases. Has a preference for oxidized purines, such as 7,8-dihydro-8-oxoguanine (8-oxoG). Has AP (apurinic/apyrimidinic) lyase activity and introduces nicks in the DNA strand. Cleaves the DNA backbone by beta-delta elimination to generate a single-strand break at the site of the removed base with both 3'- and 5'-phosphates.</text>
</comment>
<evidence type="ECO:0000256" key="14">
    <source>
        <dbReference type="ARBA" id="ARBA00044632"/>
    </source>
</evidence>
<evidence type="ECO:0000256" key="8">
    <source>
        <dbReference type="ARBA" id="ARBA00022833"/>
    </source>
</evidence>
<dbReference type="PANTHER" id="PTHR22993">
    <property type="entry name" value="FORMAMIDOPYRIMIDINE-DNA GLYCOSYLASE"/>
    <property type="match status" value="1"/>
</dbReference>
<dbReference type="InterPro" id="IPR035937">
    <property type="entry name" value="FPG_N"/>
</dbReference>
<dbReference type="GO" id="GO:0006284">
    <property type="term" value="P:base-excision repair"/>
    <property type="evidence" value="ECO:0007669"/>
    <property type="project" value="InterPro"/>
</dbReference>
<feature type="active site" description="Proton donor" evidence="15">
    <location>
        <position position="3"/>
    </location>
</feature>
<dbReference type="SUPFAM" id="SSF57716">
    <property type="entry name" value="Glucocorticoid receptor-like (DNA-binding domain)"/>
    <property type="match status" value="1"/>
</dbReference>
<protein>
    <recommendedName>
        <fullName evidence="15">Formamidopyrimidine-DNA glycosylase</fullName>
        <shortName evidence="15">Fapy-DNA glycosylase</shortName>
        <ecNumber evidence="15">3.2.2.23</ecNumber>
    </recommendedName>
    <alternativeName>
        <fullName evidence="15">DNA-(apurinic or apyrimidinic site) lyase MutM</fullName>
        <shortName evidence="15">AP lyase MutM</shortName>
        <ecNumber evidence="15">4.2.99.18</ecNumber>
    </alternativeName>
</protein>
<evidence type="ECO:0000256" key="6">
    <source>
        <dbReference type="ARBA" id="ARBA00022771"/>
    </source>
</evidence>
<evidence type="ECO:0000256" key="4">
    <source>
        <dbReference type="ARBA" id="ARBA00022723"/>
    </source>
</evidence>
<dbReference type="EC" id="4.2.99.18" evidence="15"/>
<gene>
    <name evidence="15" type="primary">mutM</name>
    <name evidence="15" type="synonym">fpg</name>
    <name evidence="18" type="ORF">Gocc_0875</name>
</gene>
<organism evidence="18 19">
    <name type="scientific">Gaiella occulta</name>
    <dbReference type="NCBI Taxonomy" id="1002870"/>
    <lineage>
        <taxon>Bacteria</taxon>
        <taxon>Bacillati</taxon>
        <taxon>Actinomycetota</taxon>
        <taxon>Thermoleophilia</taxon>
        <taxon>Gaiellales</taxon>
        <taxon>Gaiellaceae</taxon>
        <taxon>Gaiella</taxon>
    </lineage>
</organism>
<evidence type="ECO:0000256" key="1">
    <source>
        <dbReference type="ARBA" id="ARBA00001668"/>
    </source>
</evidence>
<dbReference type="Pfam" id="PF06827">
    <property type="entry name" value="zf-FPG_IleRS"/>
    <property type="match status" value="1"/>
</dbReference>
<accession>A0A7M2YY45</accession>
<dbReference type="RefSeq" id="WP_114795318.1">
    <property type="nucleotide sequence ID" value="NZ_QQZY01000002.1"/>
</dbReference>
<feature type="binding site" evidence="15">
    <location>
        <position position="113"/>
    </location>
    <ligand>
        <name>DNA</name>
        <dbReference type="ChEBI" id="CHEBI:16991"/>
    </ligand>
</feature>
<dbReference type="PANTHER" id="PTHR22993:SF9">
    <property type="entry name" value="FORMAMIDOPYRIMIDINE-DNA GLYCOSYLASE"/>
    <property type="match status" value="1"/>
</dbReference>
<comment type="caution">
    <text evidence="15">Lacks conserved residue(s) required for the propagation of feature annotation.</text>
</comment>
<feature type="active site" description="Schiff-base intermediate with DNA" evidence="15">
    <location>
        <position position="2"/>
    </location>
</feature>
<comment type="catalytic activity">
    <reaction evidence="1 15">
        <text>Hydrolysis of DNA containing ring-opened 7-methylguanine residues, releasing 2,6-diamino-4-hydroxy-5-(N-methyl)formamidopyrimidine.</text>
        <dbReference type="EC" id="3.2.2.23"/>
    </reaction>
</comment>
<evidence type="ECO:0000256" key="9">
    <source>
        <dbReference type="ARBA" id="ARBA00023125"/>
    </source>
</evidence>
<evidence type="ECO:0000256" key="5">
    <source>
        <dbReference type="ARBA" id="ARBA00022763"/>
    </source>
</evidence>
<dbReference type="InterPro" id="IPR012319">
    <property type="entry name" value="FPG_cat"/>
</dbReference>
<dbReference type="PROSITE" id="PS51066">
    <property type="entry name" value="ZF_FPG_2"/>
    <property type="match status" value="1"/>
</dbReference>
<dbReference type="InterPro" id="IPR010663">
    <property type="entry name" value="Znf_FPG/IleRS"/>
</dbReference>
<keyword evidence="10 15" id="KW-0234">DNA repair</keyword>
<dbReference type="OrthoDB" id="9800855at2"/>
<keyword evidence="7 15" id="KW-0378">Hydrolase</keyword>
<reference evidence="18 19" key="1">
    <citation type="submission" date="2018-07" db="EMBL/GenBank/DDBJ databases">
        <title>High-quality-draft genome sequence of Gaiella occulta.</title>
        <authorList>
            <person name="Severino R."/>
            <person name="Froufe H.J.C."/>
            <person name="Rainey F.A."/>
            <person name="Barroso C."/>
            <person name="Albuquerque L."/>
            <person name="Lobo-Da-Cunha A."/>
            <person name="Da Costa M.S."/>
            <person name="Egas C."/>
        </authorList>
    </citation>
    <scope>NUCLEOTIDE SEQUENCE [LARGE SCALE GENOMIC DNA]</scope>
    <source>
        <strain evidence="18 19">F2-233</strain>
    </source>
</reference>
<dbReference type="NCBIfam" id="TIGR00577">
    <property type="entry name" value="fpg"/>
    <property type="match status" value="1"/>
</dbReference>
<evidence type="ECO:0000256" key="11">
    <source>
        <dbReference type="ARBA" id="ARBA00023239"/>
    </source>
</evidence>
<name>A0A7M2YY45_9ACTN</name>
<comment type="similarity">
    <text evidence="2 15">Belongs to the FPG family.</text>
</comment>
<keyword evidence="9 15" id="KW-0238">DNA-binding</keyword>
<dbReference type="Gene3D" id="3.20.190.10">
    <property type="entry name" value="MutM-like, N-terminal"/>
    <property type="match status" value="1"/>
</dbReference>
<evidence type="ECO:0000313" key="18">
    <source>
        <dbReference type="EMBL" id="RDI75077.1"/>
    </source>
</evidence>
<evidence type="ECO:0000259" key="16">
    <source>
        <dbReference type="PROSITE" id="PS51066"/>
    </source>
</evidence>
<dbReference type="EMBL" id="QQZY01000002">
    <property type="protein sequence ID" value="RDI75077.1"/>
    <property type="molecule type" value="Genomic_DNA"/>
</dbReference>
<keyword evidence="11 15" id="KW-0456">Lyase</keyword>
<reference evidence="19" key="2">
    <citation type="journal article" date="2019" name="MicrobiologyOpen">
        <title>High-quality draft genome sequence of Gaiella occulta isolated from a 150 meter deep mineral water borehole and comparison with the genome sequences of other deep-branching lineages of the phylum Actinobacteria.</title>
        <authorList>
            <person name="Severino R."/>
            <person name="Froufe H.J.C."/>
            <person name="Barroso C."/>
            <person name="Albuquerque L."/>
            <person name="Lobo-da-Cunha A."/>
            <person name="da Costa M.S."/>
            <person name="Egas C."/>
        </authorList>
    </citation>
    <scope>NUCLEOTIDE SEQUENCE [LARGE SCALE GENOMIC DNA]</scope>
    <source>
        <strain evidence="19">F2-233</strain>
    </source>
</reference>
<comment type="catalytic activity">
    <reaction evidence="14 15">
        <text>2'-deoxyribonucleotide-(2'-deoxyribose 5'-phosphate)-2'-deoxyribonucleotide-DNA = a 3'-end 2'-deoxyribonucleotide-(2,3-dehydro-2,3-deoxyribose 5'-phosphate)-DNA + a 5'-end 5'-phospho-2'-deoxyribonucleoside-DNA + H(+)</text>
        <dbReference type="Rhea" id="RHEA:66592"/>
        <dbReference type="Rhea" id="RHEA-COMP:13180"/>
        <dbReference type="Rhea" id="RHEA-COMP:16897"/>
        <dbReference type="Rhea" id="RHEA-COMP:17067"/>
        <dbReference type="ChEBI" id="CHEBI:15378"/>
        <dbReference type="ChEBI" id="CHEBI:136412"/>
        <dbReference type="ChEBI" id="CHEBI:157695"/>
        <dbReference type="ChEBI" id="CHEBI:167181"/>
        <dbReference type="EC" id="4.2.99.18"/>
    </reaction>
</comment>
<evidence type="ECO:0000256" key="3">
    <source>
        <dbReference type="ARBA" id="ARBA00011245"/>
    </source>
</evidence>
<keyword evidence="8 15" id="KW-0862">Zinc</keyword>
<dbReference type="GO" id="GO:0003690">
    <property type="term" value="F:double-stranded DNA binding"/>
    <property type="evidence" value="ECO:0007669"/>
    <property type="project" value="UniProtKB-ARBA"/>
</dbReference>
<dbReference type="SUPFAM" id="SSF81624">
    <property type="entry name" value="N-terminal domain of MutM-like DNA repair proteins"/>
    <property type="match status" value="1"/>
</dbReference>
<dbReference type="GO" id="GO:0034039">
    <property type="term" value="F:8-oxo-7,8-dihydroguanine DNA N-glycosylase activity"/>
    <property type="evidence" value="ECO:0007669"/>
    <property type="project" value="TreeGrafter"/>
</dbReference>